<comment type="similarity">
    <text evidence="2 6">Belongs to the FPP/GGPP synthase family.</text>
</comment>
<dbReference type="EC" id="2.5.1.-" evidence="7"/>
<dbReference type="SFLD" id="SFLDG01017">
    <property type="entry name" value="Polyprenyl_Transferase_Like"/>
    <property type="match status" value="1"/>
</dbReference>
<keyword evidence="5" id="KW-0460">Magnesium</keyword>
<evidence type="ECO:0000256" key="1">
    <source>
        <dbReference type="ARBA" id="ARBA00001946"/>
    </source>
</evidence>
<dbReference type="PROSITE" id="PS00444">
    <property type="entry name" value="POLYPRENYL_SYNTHASE_2"/>
    <property type="match status" value="1"/>
</dbReference>
<dbReference type="Gene3D" id="1.10.600.10">
    <property type="entry name" value="Farnesyl Diphosphate Synthase"/>
    <property type="match status" value="1"/>
</dbReference>
<reference evidence="8" key="1">
    <citation type="journal article" date="2019" name="Int. J. Syst. Evol. Microbiol.">
        <title>The Global Catalogue of Microorganisms (GCM) 10K type strain sequencing project: providing services to taxonomists for standard genome sequencing and annotation.</title>
        <authorList>
            <consortium name="The Broad Institute Genomics Platform"/>
            <consortium name="The Broad Institute Genome Sequencing Center for Infectious Disease"/>
            <person name="Wu L."/>
            <person name="Ma J."/>
        </authorList>
    </citation>
    <scope>NUCLEOTIDE SEQUENCE [LARGE SCALE GENOMIC DNA]</scope>
    <source>
        <strain evidence="8">CGMCC 4.1622</strain>
    </source>
</reference>
<protein>
    <submittedName>
        <fullName evidence="7">Polyprenyl synthetase family protein</fullName>
        <ecNumber evidence="7">2.5.1.-</ecNumber>
    </submittedName>
</protein>
<gene>
    <name evidence="7" type="ORF">ACFPZF_00860</name>
</gene>
<name>A0ABW0V5S6_9ACTN</name>
<dbReference type="Proteomes" id="UP001596066">
    <property type="component" value="Unassembled WGS sequence"/>
</dbReference>
<dbReference type="CDD" id="cd00685">
    <property type="entry name" value="Trans_IPPS_HT"/>
    <property type="match status" value="1"/>
</dbReference>
<evidence type="ECO:0000313" key="8">
    <source>
        <dbReference type="Proteomes" id="UP001596066"/>
    </source>
</evidence>
<proteinExistence type="inferred from homology"/>
<organism evidence="7 8">
    <name type="scientific">Kitasatospora cinereorecta</name>
    <dbReference type="NCBI Taxonomy" id="285560"/>
    <lineage>
        <taxon>Bacteria</taxon>
        <taxon>Bacillati</taxon>
        <taxon>Actinomycetota</taxon>
        <taxon>Actinomycetes</taxon>
        <taxon>Kitasatosporales</taxon>
        <taxon>Streptomycetaceae</taxon>
        <taxon>Kitasatospora</taxon>
    </lineage>
</organism>
<sequence>MAVLDDMRRPAPALDVVPPPAAPDLAAVRREVDAALATFLDAKEQSAPGPELPSLIAQLRTFLAGGKRLRPLLCVCGWYAGGGAGDHASAVRAAAGLELFQAFALIHDDVMDASDTRRGQPSAHRALAAAYTANGGPADRAEEHGLGAAVLLGDLALIWSDELLHGASLTVRSPEQVLPLLDEMRSEVLYGQYLDLQTTGRLSDDVDTAVQVIRYKTAKYTVERPLHIGAALAGATAGVDASLSAFALPLGEAFQLRDDLLGVFGDPRETGKSVLDDLRAGKATVLMALAAQRASRRELRSLRARFGRRGLTERDAAVVRSILETTGARQAVEEMIRTRRDQALTALDNAPFPAGARAALRDIAGSATARHA</sequence>
<dbReference type="Pfam" id="PF00348">
    <property type="entry name" value="polyprenyl_synt"/>
    <property type="match status" value="1"/>
</dbReference>
<dbReference type="PANTHER" id="PTHR12001:SF85">
    <property type="entry name" value="SHORT CHAIN ISOPRENYL DIPHOSPHATE SYNTHASE"/>
    <property type="match status" value="1"/>
</dbReference>
<comment type="caution">
    <text evidence="7">The sequence shown here is derived from an EMBL/GenBank/DDBJ whole genome shotgun (WGS) entry which is preliminary data.</text>
</comment>
<evidence type="ECO:0000256" key="2">
    <source>
        <dbReference type="ARBA" id="ARBA00006706"/>
    </source>
</evidence>
<dbReference type="InterPro" id="IPR033749">
    <property type="entry name" value="Polyprenyl_synt_CS"/>
</dbReference>
<evidence type="ECO:0000256" key="5">
    <source>
        <dbReference type="ARBA" id="ARBA00022842"/>
    </source>
</evidence>
<comment type="cofactor">
    <cofactor evidence="1">
        <name>Mg(2+)</name>
        <dbReference type="ChEBI" id="CHEBI:18420"/>
    </cofactor>
</comment>
<evidence type="ECO:0000256" key="4">
    <source>
        <dbReference type="ARBA" id="ARBA00022723"/>
    </source>
</evidence>
<dbReference type="RefSeq" id="WP_346140910.1">
    <property type="nucleotide sequence ID" value="NZ_BAAAUA010000002.1"/>
</dbReference>
<dbReference type="GO" id="GO:0016740">
    <property type="term" value="F:transferase activity"/>
    <property type="evidence" value="ECO:0007669"/>
    <property type="project" value="UniProtKB-KW"/>
</dbReference>
<dbReference type="InterPro" id="IPR008949">
    <property type="entry name" value="Isoprenoid_synthase_dom_sf"/>
</dbReference>
<keyword evidence="4" id="KW-0479">Metal-binding</keyword>
<evidence type="ECO:0000256" key="3">
    <source>
        <dbReference type="ARBA" id="ARBA00022679"/>
    </source>
</evidence>
<dbReference type="PANTHER" id="PTHR12001">
    <property type="entry name" value="GERANYLGERANYL PYROPHOSPHATE SYNTHASE"/>
    <property type="match status" value="1"/>
</dbReference>
<dbReference type="EMBL" id="JBHSOC010000001">
    <property type="protein sequence ID" value="MFC5639911.1"/>
    <property type="molecule type" value="Genomic_DNA"/>
</dbReference>
<dbReference type="PROSITE" id="PS00723">
    <property type="entry name" value="POLYPRENYL_SYNTHASE_1"/>
    <property type="match status" value="1"/>
</dbReference>
<keyword evidence="3 6" id="KW-0808">Transferase</keyword>
<dbReference type="InterPro" id="IPR000092">
    <property type="entry name" value="Polyprenyl_synt"/>
</dbReference>
<evidence type="ECO:0000313" key="7">
    <source>
        <dbReference type="EMBL" id="MFC5639911.1"/>
    </source>
</evidence>
<keyword evidence="8" id="KW-1185">Reference proteome</keyword>
<dbReference type="SUPFAM" id="SSF48576">
    <property type="entry name" value="Terpenoid synthases"/>
    <property type="match status" value="1"/>
</dbReference>
<dbReference type="SFLD" id="SFLDS00005">
    <property type="entry name" value="Isoprenoid_Synthase_Type_I"/>
    <property type="match status" value="1"/>
</dbReference>
<accession>A0ABW0V5S6</accession>
<evidence type="ECO:0000256" key="6">
    <source>
        <dbReference type="RuleBase" id="RU004466"/>
    </source>
</evidence>